<dbReference type="EMBL" id="CP051464">
    <property type="protein sequence ID" value="QJC97505.1"/>
    <property type="molecule type" value="Genomic_DNA"/>
</dbReference>
<accession>A0ABX6M048</accession>
<name>A0ABX6M048_BACMO</name>
<dbReference type="GeneID" id="76983816"/>
<proteinExistence type="predicted"/>
<dbReference type="RefSeq" id="WP_044158946.1">
    <property type="nucleotide sequence ID" value="NZ_CP051464.1"/>
</dbReference>
<dbReference type="Proteomes" id="UP000501048">
    <property type="component" value="Chromosome"/>
</dbReference>
<reference evidence="1 2" key="1">
    <citation type="submission" date="2020-04" db="EMBL/GenBank/DDBJ databases">
        <title>Plant growth promoting and environmental Bacillus: genomic and epigenetic comparison.</title>
        <authorList>
            <person name="Reva O.N."/>
            <person name="Lutz S."/>
            <person name="Ahrens C.H."/>
        </authorList>
    </citation>
    <scope>NUCLEOTIDE SEQUENCE [LARGE SCALE GENOMIC DNA]</scope>
    <source>
        <strain evidence="1 2">UCMB5075</strain>
    </source>
</reference>
<evidence type="ECO:0000313" key="2">
    <source>
        <dbReference type="Proteomes" id="UP000501048"/>
    </source>
</evidence>
<evidence type="ECO:0000313" key="1">
    <source>
        <dbReference type="EMBL" id="QJC97505.1"/>
    </source>
</evidence>
<keyword evidence="2" id="KW-1185">Reference proteome</keyword>
<sequence>MQDLINYFLSYPEVLKKLKNREACLIGFSSDETETIIKAYNDYHLSSPTTREWDG</sequence>
<protein>
    <submittedName>
        <fullName evidence="1">ComX pheromone</fullName>
    </submittedName>
</protein>
<organism evidence="1 2">
    <name type="scientific">Bacillus mojavensis</name>
    <dbReference type="NCBI Taxonomy" id="72360"/>
    <lineage>
        <taxon>Bacteria</taxon>
        <taxon>Bacillati</taxon>
        <taxon>Bacillota</taxon>
        <taxon>Bacilli</taxon>
        <taxon>Bacillales</taxon>
        <taxon>Bacillaceae</taxon>
        <taxon>Bacillus</taxon>
    </lineage>
</organism>
<gene>
    <name evidence="1" type="primary">comX</name>
    <name evidence="1" type="ORF">HC660_30570</name>
</gene>